<dbReference type="GO" id="GO:0005634">
    <property type="term" value="C:nucleus"/>
    <property type="evidence" value="ECO:0007669"/>
    <property type="project" value="UniProtKB-SubCell"/>
</dbReference>
<dbReference type="InterPro" id="IPR001138">
    <property type="entry name" value="Zn2Cys6_DnaBD"/>
</dbReference>
<dbReference type="EMBL" id="LT635759">
    <property type="protein sequence ID" value="SGZ53222.1"/>
    <property type="molecule type" value="Genomic_DNA"/>
</dbReference>
<sequence length="798" mass="89492">MSSSFLETKQKIKKRKYSRNGCKECKRRKIKCDETLPECNNCSRLNKRCVYEQTTAVGPGDSHTDKIGANDSDKKPKIELQMRYYSQSPPKLAVELLPTQQRQYIDAFAASAERMHGRSQTYGNGIVLATNNATVLQSTSRMEPQHGERSQVGEIGMLAPPPAATLNLPSPSQIGMSPGTLTNMDMQMLFDEASVLVHDMNHLVGEDLLESFVLLPNMVNVPGDGASKSSVGTNASPLSNTSDDRSQFRIDDFSASIHEDAYVSPSGIQEHLLLSNLELIDQCIAENSLEEPHITYLRTVTTTDILYHLYPFASLIELNEVVKLLLTYSGKCPYLLTSLLAISATFQFNQTGKAANDRARRKYITVCFQSLSDAFTEHSGFKNTAIFSSNIEKLLLTVLVLTSYFTATTCMLNNSILNSWKAHLRGARDLLMNYSKVTSSYPTHFISGGLALAKCWFFAIESSAAFHSPIGGSLLTAKNDSDSNIIRKSIYSSKPGTSGGEDAIFAETGVFERSVHPEYHDALYRVNMVSTSPSLSDFNLFYGYTSKFVNVVLQVCSVIDTMRVNSLQTCPHRWLTHLVKLNDEASADHIVPEVLVETFMVPSTSIGHPEYSGNDKVVFPRATWVNDVDETGNKVYYSWFDASQQLHVDYLYLWILVSPGFMRLSRTHTYVQELIAKLFAGAFFIKSKSLSRYLVEKSTIIVESDNFYLSLTTFDMRCVMVQSIFRILSGLVIDDKDFEKIELFFMGLVKLGNGSSLNSLDIVARFKENRRKRREQFPGEVDTEIYEYYERSIDIPFA</sequence>
<dbReference type="PROSITE" id="PS00463">
    <property type="entry name" value="ZN2_CY6_FUNGAL_1"/>
    <property type="match status" value="1"/>
</dbReference>
<dbReference type="Gene3D" id="4.10.240.10">
    <property type="entry name" value="Zn(2)-C6 fungal-type DNA-binding domain"/>
    <property type="match status" value="1"/>
</dbReference>
<evidence type="ECO:0000256" key="2">
    <source>
        <dbReference type="ARBA" id="ARBA00023242"/>
    </source>
</evidence>
<evidence type="ECO:0000313" key="4">
    <source>
        <dbReference type="EMBL" id="SGZ53222.1"/>
    </source>
</evidence>
<reference evidence="4 5" key="1">
    <citation type="submission" date="2016-10" db="EMBL/GenBank/DDBJ databases">
        <authorList>
            <person name="de Groot N.N."/>
        </authorList>
    </citation>
    <scope>NUCLEOTIDE SEQUENCE [LARGE SCALE GENOMIC DNA]</scope>
    <source>
        <strain evidence="4 5">CBS 141442</strain>
    </source>
</reference>
<dbReference type="SMART" id="SM00066">
    <property type="entry name" value="GAL4"/>
    <property type="match status" value="1"/>
</dbReference>
<evidence type="ECO:0000256" key="1">
    <source>
        <dbReference type="ARBA" id="ARBA00004123"/>
    </source>
</evidence>
<proteinExistence type="predicted"/>
<keyword evidence="5" id="KW-1185">Reference proteome</keyword>
<dbReference type="CDD" id="cd00067">
    <property type="entry name" value="GAL4"/>
    <property type="match status" value="1"/>
</dbReference>
<dbReference type="InterPro" id="IPR021858">
    <property type="entry name" value="Fun_TF"/>
</dbReference>
<gene>
    <name evidence="4" type="ORF">SAMEA4029010_CIC11G00000005588</name>
</gene>
<accession>A0A1L0DLD0</accession>
<organism evidence="4 5">
    <name type="scientific">Sungouiella intermedia</name>
    <dbReference type="NCBI Taxonomy" id="45354"/>
    <lineage>
        <taxon>Eukaryota</taxon>
        <taxon>Fungi</taxon>
        <taxon>Dikarya</taxon>
        <taxon>Ascomycota</taxon>
        <taxon>Saccharomycotina</taxon>
        <taxon>Pichiomycetes</taxon>
        <taxon>Metschnikowiaceae</taxon>
        <taxon>Sungouiella</taxon>
    </lineage>
</organism>
<dbReference type="Pfam" id="PF11951">
    <property type="entry name" value="Fungal_trans_2"/>
    <property type="match status" value="1"/>
</dbReference>
<dbReference type="Pfam" id="PF00172">
    <property type="entry name" value="Zn_clus"/>
    <property type="match status" value="1"/>
</dbReference>
<evidence type="ECO:0000259" key="3">
    <source>
        <dbReference type="PROSITE" id="PS50048"/>
    </source>
</evidence>
<dbReference type="OrthoDB" id="416217at2759"/>
<feature type="domain" description="Zn(2)-C6 fungal-type" evidence="3">
    <location>
        <begin position="21"/>
        <end position="51"/>
    </location>
</feature>
<dbReference type="GO" id="GO:0000981">
    <property type="term" value="F:DNA-binding transcription factor activity, RNA polymerase II-specific"/>
    <property type="evidence" value="ECO:0007669"/>
    <property type="project" value="InterPro"/>
</dbReference>
<dbReference type="PANTHER" id="PTHR37534">
    <property type="entry name" value="TRANSCRIPTIONAL ACTIVATOR PROTEIN UGA3"/>
    <property type="match status" value="1"/>
</dbReference>
<dbReference type="Proteomes" id="UP000182334">
    <property type="component" value="Chromosome IV"/>
</dbReference>
<keyword evidence="2" id="KW-0539">Nucleus</keyword>
<dbReference type="SUPFAM" id="SSF57701">
    <property type="entry name" value="Zn2/Cys6 DNA-binding domain"/>
    <property type="match status" value="1"/>
</dbReference>
<dbReference type="STRING" id="45354.A0A1L0DLD0"/>
<dbReference type="InterPro" id="IPR036864">
    <property type="entry name" value="Zn2-C6_fun-type_DNA-bd_sf"/>
</dbReference>
<name>A0A1L0DLD0_9ASCO</name>
<dbReference type="GO" id="GO:0045944">
    <property type="term" value="P:positive regulation of transcription by RNA polymerase II"/>
    <property type="evidence" value="ECO:0007669"/>
    <property type="project" value="TreeGrafter"/>
</dbReference>
<dbReference type="GO" id="GO:0008270">
    <property type="term" value="F:zinc ion binding"/>
    <property type="evidence" value="ECO:0007669"/>
    <property type="project" value="InterPro"/>
</dbReference>
<protein>
    <submittedName>
        <fullName evidence="4">CIC11C00000005588</fullName>
    </submittedName>
</protein>
<evidence type="ECO:0000313" key="5">
    <source>
        <dbReference type="Proteomes" id="UP000182334"/>
    </source>
</evidence>
<dbReference type="GO" id="GO:0000976">
    <property type="term" value="F:transcription cis-regulatory region binding"/>
    <property type="evidence" value="ECO:0007669"/>
    <property type="project" value="TreeGrafter"/>
</dbReference>
<dbReference type="PANTHER" id="PTHR37534:SF49">
    <property type="entry name" value="LYSINE BIOSYNTHESIS REGULATORY PROTEIN LYS14"/>
    <property type="match status" value="1"/>
</dbReference>
<comment type="subcellular location">
    <subcellularLocation>
        <location evidence="1">Nucleus</location>
    </subcellularLocation>
</comment>
<dbReference type="AlphaFoldDB" id="A0A1L0DLD0"/>
<dbReference type="PROSITE" id="PS50048">
    <property type="entry name" value="ZN2_CY6_FUNGAL_2"/>
    <property type="match status" value="1"/>
</dbReference>